<dbReference type="PANTHER" id="PTHR39428">
    <property type="entry name" value="F420H(2)-DEPENDENT QUINONE REDUCTASE RV1261C"/>
    <property type="match status" value="1"/>
</dbReference>
<dbReference type="Proteomes" id="UP000267164">
    <property type="component" value="Chromosome"/>
</dbReference>
<dbReference type="OrthoDB" id="134501at2"/>
<feature type="region of interest" description="Disordered" evidence="4">
    <location>
        <begin position="585"/>
        <end position="607"/>
    </location>
</feature>
<dbReference type="SUPFAM" id="SSF50475">
    <property type="entry name" value="FMN-binding split barrel"/>
    <property type="match status" value="1"/>
</dbReference>
<dbReference type="InterPro" id="IPR001680">
    <property type="entry name" value="WD40_rpt"/>
</dbReference>
<gene>
    <name evidence="6" type="ORF">D7D52_15980</name>
</gene>
<feature type="region of interest" description="Disordered" evidence="4">
    <location>
        <begin position="882"/>
        <end position="974"/>
    </location>
</feature>
<evidence type="ECO:0000313" key="7">
    <source>
        <dbReference type="Proteomes" id="UP000267164"/>
    </source>
</evidence>
<dbReference type="Gene3D" id="2.130.10.10">
    <property type="entry name" value="YVTN repeat-like/Quinoprotein amine dehydrogenase"/>
    <property type="match status" value="3"/>
</dbReference>
<dbReference type="PROSITE" id="PS50294">
    <property type="entry name" value="WD_REPEATS_REGION"/>
    <property type="match status" value="1"/>
</dbReference>
<comment type="similarity">
    <text evidence="1">Belongs to the F420H(2)-dependent quinone reductase family.</text>
</comment>
<dbReference type="GO" id="GO:0005886">
    <property type="term" value="C:plasma membrane"/>
    <property type="evidence" value="ECO:0007669"/>
    <property type="project" value="TreeGrafter"/>
</dbReference>
<dbReference type="SMART" id="SM00320">
    <property type="entry name" value="WD40"/>
    <property type="match status" value="6"/>
</dbReference>
<dbReference type="PANTHER" id="PTHR39428:SF1">
    <property type="entry name" value="F420H(2)-DEPENDENT QUINONE REDUCTASE RV1261C"/>
    <property type="match status" value="1"/>
</dbReference>
<dbReference type="EMBL" id="CP032568">
    <property type="protein sequence ID" value="AYF75114.1"/>
    <property type="molecule type" value="Genomic_DNA"/>
</dbReference>
<keyword evidence="3" id="KW-0853">WD repeat</keyword>
<dbReference type="NCBIfam" id="TIGR00026">
    <property type="entry name" value="hi_GC_TIGR00026"/>
    <property type="match status" value="1"/>
</dbReference>
<dbReference type="Gene3D" id="2.30.110.10">
    <property type="entry name" value="Electron Transport, Fmn-binding Protein, Chain A"/>
    <property type="match status" value="1"/>
</dbReference>
<comment type="catalytic activity">
    <reaction evidence="2">
        <text>oxidized coenzyme F420-(gamma-L-Glu)(n) + a quinol + H(+) = reduced coenzyme F420-(gamma-L-Glu)(n) + a quinone</text>
        <dbReference type="Rhea" id="RHEA:39663"/>
        <dbReference type="Rhea" id="RHEA-COMP:12939"/>
        <dbReference type="Rhea" id="RHEA-COMP:14378"/>
        <dbReference type="ChEBI" id="CHEBI:15378"/>
        <dbReference type="ChEBI" id="CHEBI:24646"/>
        <dbReference type="ChEBI" id="CHEBI:132124"/>
        <dbReference type="ChEBI" id="CHEBI:133980"/>
        <dbReference type="ChEBI" id="CHEBI:139511"/>
    </reaction>
</comment>
<keyword evidence="7" id="KW-1185">Reference proteome</keyword>
<dbReference type="InterPro" id="IPR004378">
    <property type="entry name" value="F420H2_quin_Rdtase"/>
</dbReference>
<evidence type="ECO:0000259" key="5">
    <source>
        <dbReference type="Pfam" id="PF20703"/>
    </source>
</evidence>
<name>A0A386ZDB7_9NOCA</name>
<evidence type="ECO:0000256" key="2">
    <source>
        <dbReference type="ARBA" id="ARBA00049106"/>
    </source>
</evidence>
<accession>A0A386ZDB7</accession>
<feature type="repeat" description="WD" evidence="3">
    <location>
        <begin position="807"/>
        <end position="839"/>
    </location>
</feature>
<reference evidence="6 7" key="1">
    <citation type="submission" date="2018-09" db="EMBL/GenBank/DDBJ databases">
        <title>Nocardia yunnanensis sp. nov., an actinomycete isolated from a soil sample.</title>
        <authorList>
            <person name="Zhang J."/>
        </authorList>
    </citation>
    <scope>NUCLEOTIDE SEQUENCE [LARGE SCALE GENOMIC DNA]</scope>
    <source>
        <strain evidence="6 7">CFHS0054</strain>
    </source>
</reference>
<dbReference type="GO" id="GO:0016491">
    <property type="term" value="F:oxidoreductase activity"/>
    <property type="evidence" value="ECO:0007669"/>
    <property type="project" value="InterPro"/>
</dbReference>
<dbReference type="InterPro" id="IPR011047">
    <property type="entry name" value="Quinoprotein_ADH-like_sf"/>
</dbReference>
<dbReference type="Pfam" id="PF04075">
    <property type="entry name" value="F420H2_quin_red"/>
    <property type="match status" value="1"/>
</dbReference>
<dbReference type="InterPro" id="IPR049052">
    <property type="entry name" value="nSTAND1"/>
</dbReference>
<dbReference type="PROSITE" id="PS50082">
    <property type="entry name" value="WD_REPEATS_2"/>
    <property type="match status" value="1"/>
</dbReference>
<feature type="compositionally biased region" description="Low complexity" evidence="4">
    <location>
        <begin position="931"/>
        <end position="942"/>
    </location>
</feature>
<feature type="compositionally biased region" description="Polar residues" evidence="4">
    <location>
        <begin position="884"/>
        <end position="895"/>
    </location>
</feature>
<organism evidence="6 7">
    <name type="scientific">Nocardia yunnanensis</name>
    <dbReference type="NCBI Taxonomy" id="2382165"/>
    <lineage>
        <taxon>Bacteria</taxon>
        <taxon>Bacillati</taxon>
        <taxon>Actinomycetota</taxon>
        <taxon>Actinomycetes</taxon>
        <taxon>Mycobacteriales</taxon>
        <taxon>Nocardiaceae</taxon>
        <taxon>Nocardia</taxon>
    </lineage>
</organism>
<sequence>MIPALADREVTVATPGPDPLDTLLTVFGSAAAEPGTPIAARVRAALAPRADATSPRLLVIDQFEEVFTTCADEAVRADFLSVLHECSTRADDPITIVLALRADFYAPCLNHPVLRDALEHRSYPLGPMGQDELAQAISGPARAVGLELEPGLEELVITELCGTADHHGRRTYDPGALPLLSHVMAATWQHRDGRRLTTAGYRKVGGVVGSVAETAEYAWNELTPGQQAAARTLLLGLVSVRRDARDTRRPALRPDLLSRAGNLEDATTALELLARTRLITLDADAVTLTHEIVLTAWPRLRTWIDEDRVGYLVRQRLETDAAEWAAQERDSSLLYQGTRLDNALGHVDPPAVGPLAQEFLATAEHARRKSRRRATWTKARLALLAAALLLVAFGAYSQTRLADQRRDDRDFAAVLAEANRVRSVDPSLAAQLNLVAWRMRPGDATAESQLLQTQNQPLMTATPLFTQAVREVAFGKGGTLLGALSYNGAFQLSDTSDPRHPKPLGKQLDGIFAFAFSPDGAVLATTPMPKTGATDTILWDISEPSVPRRSATLPTARPTTQIAFTPDGRTLVTVDSTDLTLWDTSNPSAPVMRSPRRLRSSPGTPYDQIRISPNGRVLSLLGLPTVMNSGGYDQATVQLWNIADRANPALLNPAVTEPGAIRETAFSPDSTLLAIGIGDGAMHPTGDNDATVQLWDIGDPVHPRRASTFGTALGEGLWALEFSPDGHTLAASSSRSAGLWNVTDPTAPSALGIPLSSSPGICHYDADTSTPCDSGPSSMAFAADGRTLVSGSWTGEVQAWSLPPAILDGHSAWVNPPVFDATGHRMAAMSSDGRITLWDRRDDRPPVLLGEYGTTPQFGFVQLSPDGNTLVLGTDSDRTAACSCGTSPTAPTPNALSPWRIHPAASGGSPSPPTPSRSSRAAQTAHFASGTSTHSTPSTASAHPPPRAGPKISGGATCPSSATVRPAPDPRNFLAPHRVASRWNQHRPGDRTGEMNAFNESVIEEFRAKQGKVGGAFEGRDNMVVITTTGAKSGRAVTNPLVYVPDTDRIVLIASNGGVDKHPAWYHNLRANPELTVELGTETYTGKAEFLSGAEADALYERMIDLMPVFAEYRAKTTRRIPVVAIYRA</sequence>
<evidence type="ECO:0000256" key="3">
    <source>
        <dbReference type="PROSITE-ProRule" id="PRU00221"/>
    </source>
</evidence>
<dbReference type="AlphaFoldDB" id="A0A386ZDB7"/>
<evidence type="ECO:0000313" key="6">
    <source>
        <dbReference type="EMBL" id="AYF75114.1"/>
    </source>
</evidence>
<dbReference type="InterPro" id="IPR015943">
    <property type="entry name" value="WD40/YVTN_repeat-like_dom_sf"/>
</dbReference>
<evidence type="ECO:0000256" key="1">
    <source>
        <dbReference type="ARBA" id="ARBA00008710"/>
    </source>
</evidence>
<dbReference type="InterPro" id="IPR012349">
    <property type="entry name" value="Split_barrel_FMN-bd"/>
</dbReference>
<protein>
    <submittedName>
        <fullName evidence="6">Nitroreductase family deazaflavin-dependent oxidoreductase</fullName>
    </submittedName>
</protein>
<feature type="domain" description="Novel STAND NTPase 1" evidence="5">
    <location>
        <begin position="8"/>
        <end position="331"/>
    </location>
</feature>
<dbReference type="GO" id="GO:0070967">
    <property type="term" value="F:coenzyme F420 binding"/>
    <property type="evidence" value="ECO:0007669"/>
    <property type="project" value="TreeGrafter"/>
</dbReference>
<dbReference type="Pfam" id="PF00400">
    <property type="entry name" value="WD40"/>
    <property type="match status" value="1"/>
</dbReference>
<dbReference type="Pfam" id="PF20703">
    <property type="entry name" value="nSTAND1"/>
    <property type="match status" value="1"/>
</dbReference>
<dbReference type="SUPFAM" id="SSF50998">
    <property type="entry name" value="Quinoprotein alcohol dehydrogenase-like"/>
    <property type="match status" value="1"/>
</dbReference>
<evidence type="ECO:0000256" key="4">
    <source>
        <dbReference type="SAM" id="MobiDB-lite"/>
    </source>
</evidence>
<proteinExistence type="inferred from homology"/>
<dbReference type="KEGG" id="nyu:D7D52_15980"/>